<evidence type="ECO:0000313" key="2">
    <source>
        <dbReference type="Proteomes" id="UP000054217"/>
    </source>
</evidence>
<accession>A0A0C3NDF7</accession>
<proteinExistence type="predicted"/>
<dbReference type="InParanoid" id="A0A0C3NDF7"/>
<organism evidence="1 2">
    <name type="scientific">Pisolithus tinctorius Marx 270</name>
    <dbReference type="NCBI Taxonomy" id="870435"/>
    <lineage>
        <taxon>Eukaryota</taxon>
        <taxon>Fungi</taxon>
        <taxon>Dikarya</taxon>
        <taxon>Basidiomycota</taxon>
        <taxon>Agaricomycotina</taxon>
        <taxon>Agaricomycetes</taxon>
        <taxon>Agaricomycetidae</taxon>
        <taxon>Boletales</taxon>
        <taxon>Sclerodermatineae</taxon>
        <taxon>Pisolithaceae</taxon>
        <taxon>Pisolithus</taxon>
    </lineage>
</organism>
<dbReference type="Proteomes" id="UP000054217">
    <property type="component" value="Unassembled WGS sequence"/>
</dbReference>
<dbReference type="HOGENOM" id="CLU_2062427_0_0_1"/>
<dbReference type="STRING" id="870435.A0A0C3NDF7"/>
<dbReference type="EMBL" id="KN832150">
    <property type="protein sequence ID" value="KIN93623.1"/>
    <property type="molecule type" value="Genomic_DNA"/>
</dbReference>
<dbReference type="InterPro" id="IPR008922">
    <property type="entry name" value="Di-copper_centre_dom_sf"/>
</dbReference>
<reference evidence="2" key="2">
    <citation type="submission" date="2015-01" db="EMBL/GenBank/DDBJ databases">
        <title>Evolutionary Origins and Diversification of the Mycorrhizal Mutualists.</title>
        <authorList>
            <consortium name="DOE Joint Genome Institute"/>
            <consortium name="Mycorrhizal Genomics Consortium"/>
            <person name="Kohler A."/>
            <person name="Kuo A."/>
            <person name="Nagy L.G."/>
            <person name="Floudas D."/>
            <person name="Copeland A."/>
            <person name="Barry K.W."/>
            <person name="Cichocki N."/>
            <person name="Veneault-Fourrey C."/>
            <person name="LaButti K."/>
            <person name="Lindquist E.A."/>
            <person name="Lipzen A."/>
            <person name="Lundell T."/>
            <person name="Morin E."/>
            <person name="Murat C."/>
            <person name="Riley R."/>
            <person name="Ohm R."/>
            <person name="Sun H."/>
            <person name="Tunlid A."/>
            <person name="Henrissat B."/>
            <person name="Grigoriev I.V."/>
            <person name="Hibbett D.S."/>
            <person name="Martin F."/>
        </authorList>
    </citation>
    <scope>NUCLEOTIDE SEQUENCE [LARGE SCALE GENOMIC DNA]</scope>
    <source>
        <strain evidence="2">Marx 270</strain>
    </source>
</reference>
<reference evidence="1 2" key="1">
    <citation type="submission" date="2014-04" db="EMBL/GenBank/DDBJ databases">
        <authorList>
            <consortium name="DOE Joint Genome Institute"/>
            <person name="Kuo A."/>
            <person name="Kohler A."/>
            <person name="Costa M.D."/>
            <person name="Nagy L.G."/>
            <person name="Floudas D."/>
            <person name="Copeland A."/>
            <person name="Barry K.W."/>
            <person name="Cichocki N."/>
            <person name="Veneault-Fourrey C."/>
            <person name="LaButti K."/>
            <person name="Lindquist E.A."/>
            <person name="Lipzen A."/>
            <person name="Lundell T."/>
            <person name="Morin E."/>
            <person name="Murat C."/>
            <person name="Sun H."/>
            <person name="Tunlid A."/>
            <person name="Henrissat B."/>
            <person name="Grigoriev I.V."/>
            <person name="Hibbett D.S."/>
            <person name="Martin F."/>
            <person name="Nordberg H.P."/>
            <person name="Cantor M.N."/>
            <person name="Hua S.X."/>
        </authorList>
    </citation>
    <scope>NUCLEOTIDE SEQUENCE [LARGE SCALE GENOMIC DNA]</scope>
    <source>
        <strain evidence="1 2">Marx 270</strain>
    </source>
</reference>
<dbReference type="Gene3D" id="1.10.1280.10">
    <property type="entry name" value="Di-copper center containing domain from catechol oxidase"/>
    <property type="match status" value="1"/>
</dbReference>
<protein>
    <submittedName>
        <fullName evidence="1">Uncharacterized protein</fullName>
    </submittedName>
</protein>
<gene>
    <name evidence="1" type="ORF">M404DRAFT_35935</name>
</gene>
<name>A0A0C3NDF7_PISTI</name>
<dbReference type="OrthoDB" id="6132182at2759"/>
<dbReference type="AlphaFoldDB" id="A0A0C3NDF7"/>
<sequence length="119" mass="14077">MGILALWEWCYRDYWVGDEYVKGDVAYPWTQQRGTYAQVYNEQILPTGARGALYPFRDEKGEYWTLEQTRFLDADSYPKLYYSYQEFLGVKVDQKATDDERHAARARIAKFKGLNLKPL</sequence>
<evidence type="ECO:0000313" key="1">
    <source>
        <dbReference type="EMBL" id="KIN93623.1"/>
    </source>
</evidence>
<keyword evidence="2" id="KW-1185">Reference proteome</keyword>